<accession>A0A449GCK3</accession>
<proteinExistence type="predicted"/>
<organism evidence="2">
    <name type="scientific">Nocardia farcinica</name>
    <dbReference type="NCBI Taxonomy" id="37329"/>
    <lineage>
        <taxon>Bacteria</taxon>
        <taxon>Bacillati</taxon>
        <taxon>Actinomycetota</taxon>
        <taxon>Actinomycetes</taxon>
        <taxon>Mycobacteriales</taxon>
        <taxon>Nocardiaceae</taxon>
        <taxon>Nocardia</taxon>
    </lineage>
</organism>
<keyword evidence="1" id="KW-0812">Transmembrane</keyword>
<dbReference type="RefSeq" id="WP_137354808.1">
    <property type="nucleotide sequence ID" value="NZ_CAACYE020000001.1"/>
</dbReference>
<evidence type="ECO:0000256" key="1">
    <source>
        <dbReference type="SAM" id="Phobius"/>
    </source>
</evidence>
<dbReference type="EMBL" id="CAACYE010000005">
    <property type="protein sequence ID" value="VFA83521.1"/>
    <property type="molecule type" value="Genomic_DNA"/>
</dbReference>
<gene>
    <name evidence="2" type="ORF">NCTC1935_01346</name>
</gene>
<keyword evidence="1" id="KW-1133">Transmembrane helix</keyword>
<name>A0A449GCK3_NOCFR</name>
<sequence length="110" mass="11060">MAFYASLLGIVISVIVEAVAETVAAGTGVGAIPAGIAGLLTAAKFAALVTAAITGIVTLVNSTIVQVQALKVELENPQGFPGARWPETGAQNYTDATVTDGDADWSVKTA</sequence>
<evidence type="ECO:0000313" key="2">
    <source>
        <dbReference type="EMBL" id="VFA83521.1"/>
    </source>
</evidence>
<reference evidence="2" key="1">
    <citation type="submission" date="2019-02" db="EMBL/GenBank/DDBJ databases">
        <authorList>
            <consortium name="Pathogen Informatics"/>
        </authorList>
    </citation>
    <scope>NUCLEOTIDE SEQUENCE</scope>
    <source>
        <strain evidence="2">3012STDY6733949</strain>
    </source>
</reference>
<protein>
    <submittedName>
        <fullName evidence="2">Uncharacterized protein</fullName>
    </submittedName>
</protein>
<feature type="transmembrane region" description="Helical" evidence="1">
    <location>
        <begin position="36"/>
        <end position="60"/>
    </location>
</feature>
<keyword evidence="1" id="KW-0472">Membrane</keyword>
<dbReference type="AlphaFoldDB" id="A0A449GCK3"/>